<comment type="caution">
    <text evidence="2">The sequence shown here is derived from an EMBL/GenBank/DDBJ whole genome shotgun (WGS) entry which is preliminary data.</text>
</comment>
<protein>
    <submittedName>
        <fullName evidence="2">Uncharacterized protein</fullName>
    </submittedName>
</protein>
<name>A0A2J7Q7H6_9NEOP</name>
<reference evidence="2 3" key="1">
    <citation type="submission" date="2017-12" db="EMBL/GenBank/DDBJ databases">
        <title>Hemimetabolous genomes reveal molecular basis of termite eusociality.</title>
        <authorList>
            <person name="Harrison M.C."/>
            <person name="Jongepier E."/>
            <person name="Robertson H.M."/>
            <person name="Arning N."/>
            <person name="Bitard-Feildel T."/>
            <person name="Chao H."/>
            <person name="Childers C.P."/>
            <person name="Dinh H."/>
            <person name="Doddapaneni H."/>
            <person name="Dugan S."/>
            <person name="Gowin J."/>
            <person name="Greiner C."/>
            <person name="Han Y."/>
            <person name="Hu H."/>
            <person name="Hughes D.S.T."/>
            <person name="Huylmans A.-K."/>
            <person name="Kemena C."/>
            <person name="Kremer L.P.M."/>
            <person name="Lee S.L."/>
            <person name="Lopez-Ezquerra A."/>
            <person name="Mallet L."/>
            <person name="Monroy-Kuhn J.M."/>
            <person name="Moser A."/>
            <person name="Murali S.C."/>
            <person name="Muzny D.M."/>
            <person name="Otani S."/>
            <person name="Piulachs M.-D."/>
            <person name="Poelchau M."/>
            <person name="Qu J."/>
            <person name="Schaub F."/>
            <person name="Wada-Katsumata A."/>
            <person name="Worley K.C."/>
            <person name="Xie Q."/>
            <person name="Ylla G."/>
            <person name="Poulsen M."/>
            <person name="Gibbs R.A."/>
            <person name="Schal C."/>
            <person name="Richards S."/>
            <person name="Belles X."/>
            <person name="Korb J."/>
            <person name="Bornberg-Bauer E."/>
        </authorList>
    </citation>
    <scope>NUCLEOTIDE SEQUENCE [LARGE SCALE GENOMIC DNA]</scope>
    <source>
        <tissue evidence="2">Whole body</tissue>
    </source>
</reference>
<evidence type="ECO:0000313" key="2">
    <source>
        <dbReference type="EMBL" id="PNF24530.1"/>
    </source>
</evidence>
<evidence type="ECO:0000313" key="3">
    <source>
        <dbReference type="Proteomes" id="UP000235965"/>
    </source>
</evidence>
<dbReference type="Proteomes" id="UP000235965">
    <property type="component" value="Unassembled WGS sequence"/>
</dbReference>
<feature type="region of interest" description="Disordered" evidence="1">
    <location>
        <begin position="232"/>
        <end position="258"/>
    </location>
</feature>
<dbReference type="EMBL" id="NEVH01017442">
    <property type="protein sequence ID" value="PNF24532.1"/>
    <property type="molecule type" value="Genomic_DNA"/>
</dbReference>
<proteinExistence type="predicted"/>
<dbReference type="InParanoid" id="A0A2J7Q7H6"/>
<keyword evidence="3" id="KW-1185">Reference proteome</keyword>
<accession>A0A2J7Q7H6</accession>
<evidence type="ECO:0000256" key="1">
    <source>
        <dbReference type="SAM" id="MobiDB-lite"/>
    </source>
</evidence>
<dbReference type="OrthoDB" id="8176390at2759"/>
<feature type="compositionally biased region" description="Polar residues" evidence="1">
    <location>
        <begin position="246"/>
        <end position="258"/>
    </location>
</feature>
<dbReference type="EMBL" id="NEVH01017442">
    <property type="protein sequence ID" value="PNF24530.1"/>
    <property type="molecule type" value="Genomic_DNA"/>
</dbReference>
<organism evidence="2 3">
    <name type="scientific">Cryptotermes secundus</name>
    <dbReference type="NCBI Taxonomy" id="105785"/>
    <lineage>
        <taxon>Eukaryota</taxon>
        <taxon>Metazoa</taxon>
        <taxon>Ecdysozoa</taxon>
        <taxon>Arthropoda</taxon>
        <taxon>Hexapoda</taxon>
        <taxon>Insecta</taxon>
        <taxon>Pterygota</taxon>
        <taxon>Neoptera</taxon>
        <taxon>Polyneoptera</taxon>
        <taxon>Dictyoptera</taxon>
        <taxon>Blattodea</taxon>
        <taxon>Blattoidea</taxon>
        <taxon>Termitoidae</taxon>
        <taxon>Kalotermitidae</taxon>
        <taxon>Cryptotermitinae</taxon>
        <taxon>Cryptotermes</taxon>
    </lineage>
</organism>
<gene>
    <name evidence="2" type="ORF">B7P43_G05379</name>
</gene>
<sequence>MIERKDETSSPAGSSADVTNPAASLAQSHHLLQLTTCEVQAKLRESFARLTEALQSREKQLLRQIDVLHSQQIALLQSQHSIPTNCITGAAVGSVPQVTLNLDQEEYLYDSILSFGKVSVKGGNLVAIEGSVAPFSVPYRVEEYQDANEDHVCLYKPLSNHSTPQQQIVRFNFAPRLEGFSEVQQPQVETSAAAGSALSKVSSETLASANDSFIGDSRRPSQVQQWLQQIMAETETEPSIGEQEKNFASLSQSERLLD</sequence>
<dbReference type="AlphaFoldDB" id="A0A2J7Q7H6"/>